<gene>
    <name evidence="1" type="ORF">NEF87_001544</name>
</gene>
<name>A0ABY6HRQ8_9ARCH</name>
<evidence type="ECO:0008006" key="3">
    <source>
        <dbReference type="Google" id="ProtNLM"/>
    </source>
</evidence>
<organism evidence="1 2">
    <name type="scientific">Candidatus Lokiarchaeum ossiferum</name>
    <dbReference type="NCBI Taxonomy" id="2951803"/>
    <lineage>
        <taxon>Archaea</taxon>
        <taxon>Promethearchaeati</taxon>
        <taxon>Promethearchaeota</taxon>
        <taxon>Promethearchaeia</taxon>
        <taxon>Promethearchaeales</taxon>
        <taxon>Promethearchaeaceae</taxon>
        <taxon>Candidatus Lokiarchaeum</taxon>
    </lineage>
</organism>
<accession>A0ABY6HRQ8</accession>
<protein>
    <recommendedName>
        <fullName evidence="3">GRAM domain-containing protein</fullName>
    </recommendedName>
</protein>
<sequence length="127" mass="14743">MFRVKMNKYLAQFAEVSILRSTGSCNFFGLESKGRKQIRGNGVLVLTTQELCFQMYLPTREWRIPLSSITSIETPKSHLGKTKFRPLLMVKFINNEGLPDSIAWWILELDKWVKDIQQAREKAKSSF</sequence>
<dbReference type="Proteomes" id="UP001208689">
    <property type="component" value="Chromosome"/>
</dbReference>
<evidence type="ECO:0000313" key="1">
    <source>
        <dbReference type="EMBL" id="UYP45259.1"/>
    </source>
</evidence>
<reference evidence="1" key="1">
    <citation type="submission" date="2022-09" db="EMBL/GenBank/DDBJ databases">
        <title>Actin cytoskeleton and complex cell architecture in an #Asgard archaeon.</title>
        <authorList>
            <person name="Ponce Toledo R.I."/>
            <person name="Schleper C."/>
            <person name="Rodrigues Oliveira T."/>
            <person name="Wollweber F."/>
            <person name="Xu J."/>
            <person name="Rittmann S."/>
            <person name="Klingl A."/>
            <person name="Pilhofer M."/>
        </authorList>
    </citation>
    <scope>NUCLEOTIDE SEQUENCE</scope>
    <source>
        <strain evidence="1">B-35</strain>
    </source>
</reference>
<keyword evidence="2" id="KW-1185">Reference proteome</keyword>
<evidence type="ECO:0000313" key="2">
    <source>
        <dbReference type="Proteomes" id="UP001208689"/>
    </source>
</evidence>
<proteinExistence type="predicted"/>
<dbReference type="EMBL" id="CP104013">
    <property type="protein sequence ID" value="UYP45259.1"/>
    <property type="molecule type" value="Genomic_DNA"/>
</dbReference>